<dbReference type="EMBL" id="BMOR01000006">
    <property type="protein sequence ID" value="GGN36734.1"/>
    <property type="molecule type" value="Genomic_DNA"/>
</dbReference>
<dbReference type="InterPro" id="IPR045584">
    <property type="entry name" value="Pilin-like"/>
</dbReference>
<comment type="caution">
    <text evidence="6">The sequence shown here is derived from an EMBL/GenBank/DDBJ whole genome shotgun (WGS) entry which is preliminary data.</text>
</comment>
<evidence type="ECO:0008006" key="8">
    <source>
        <dbReference type="Google" id="ProtNLM"/>
    </source>
</evidence>
<gene>
    <name evidence="6" type="ORF">GCM10010842_17950</name>
</gene>
<sequence>MNRDPGLTIVEILVAIVIVGVITVAVMPLLTTSMTSNSSSRTRTQAVSAAETWMERYRDGREPLKTVGNCVEDASDVVTCTYPLNFDYVADSAVTSHAADGASMNTQFQPFKSVLVATPVSSGVNINLWELKVTVSWKEKEEKSVTAYTRFTR</sequence>
<feature type="transmembrane region" description="Helical" evidence="5">
    <location>
        <begin position="12"/>
        <end position="31"/>
    </location>
</feature>
<comment type="subcellular location">
    <subcellularLocation>
        <location evidence="1">Cell outer membrane</location>
        <topology evidence="1">Single-pass membrane protein</topology>
    </subcellularLocation>
    <subcellularLocation>
        <location evidence="2">Periplasm</location>
    </subcellularLocation>
</comment>
<evidence type="ECO:0000256" key="2">
    <source>
        <dbReference type="ARBA" id="ARBA00004418"/>
    </source>
</evidence>
<proteinExistence type="predicted"/>
<evidence type="ECO:0000313" key="6">
    <source>
        <dbReference type="EMBL" id="GGN36734.1"/>
    </source>
</evidence>
<accession>A0ABQ2J3V8</accession>
<dbReference type="Gene3D" id="3.30.700.10">
    <property type="entry name" value="Glycoprotein, Type 4 Pilin"/>
    <property type="match status" value="1"/>
</dbReference>
<keyword evidence="5" id="KW-0472">Membrane</keyword>
<name>A0ABQ2J3V8_9DEIO</name>
<evidence type="ECO:0000256" key="5">
    <source>
        <dbReference type="SAM" id="Phobius"/>
    </source>
</evidence>
<reference evidence="7" key="1">
    <citation type="journal article" date="2019" name="Int. J. Syst. Evol. Microbiol.">
        <title>The Global Catalogue of Microorganisms (GCM) 10K type strain sequencing project: providing services to taxonomists for standard genome sequencing and annotation.</title>
        <authorList>
            <consortium name="The Broad Institute Genomics Platform"/>
            <consortium name="The Broad Institute Genome Sequencing Center for Infectious Disease"/>
            <person name="Wu L."/>
            <person name="Ma J."/>
        </authorList>
    </citation>
    <scope>NUCLEOTIDE SEQUENCE [LARGE SCALE GENOMIC DNA]</scope>
    <source>
        <strain evidence="7">JCM 16918</strain>
    </source>
</reference>
<evidence type="ECO:0000256" key="3">
    <source>
        <dbReference type="ARBA" id="ARBA00022764"/>
    </source>
</evidence>
<keyword evidence="4" id="KW-0998">Cell outer membrane</keyword>
<evidence type="ECO:0000256" key="4">
    <source>
        <dbReference type="ARBA" id="ARBA00023237"/>
    </source>
</evidence>
<dbReference type="Pfam" id="PF07963">
    <property type="entry name" value="N_methyl"/>
    <property type="match status" value="1"/>
</dbReference>
<evidence type="ECO:0000256" key="1">
    <source>
        <dbReference type="ARBA" id="ARBA00004203"/>
    </source>
</evidence>
<keyword evidence="5" id="KW-1133">Transmembrane helix</keyword>
<dbReference type="Proteomes" id="UP000645517">
    <property type="component" value="Unassembled WGS sequence"/>
</dbReference>
<keyword evidence="7" id="KW-1185">Reference proteome</keyword>
<keyword evidence="3" id="KW-0574">Periplasm</keyword>
<dbReference type="InterPro" id="IPR012902">
    <property type="entry name" value="N_methyl_site"/>
</dbReference>
<dbReference type="RefSeq" id="WP_189056081.1">
    <property type="nucleotide sequence ID" value="NZ_BMOR01000006.1"/>
</dbReference>
<organism evidence="6 7">
    <name type="scientific">Deinococcus daejeonensis</name>
    <dbReference type="NCBI Taxonomy" id="1007098"/>
    <lineage>
        <taxon>Bacteria</taxon>
        <taxon>Thermotogati</taxon>
        <taxon>Deinococcota</taxon>
        <taxon>Deinococci</taxon>
        <taxon>Deinococcales</taxon>
        <taxon>Deinococcaceae</taxon>
        <taxon>Deinococcus</taxon>
    </lineage>
</organism>
<dbReference type="SUPFAM" id="SSF54523">
    <property type="entry name" value="Pili subunits"/>
    <property type="match status" value="1"/>
</dbReference>
<protein>
    <recommendedName>
        <fullName evidence="8">Prepilin-type N-terminal cleavage/methylation domain-containing protein</fullName>
    </recommendedName>
</protein>
<dbReference type="NCBIfam" id="TIGR02532">
    <property type="entry name" value="IV_pilin_GFxxxE"/>
    <property type="match status" value="1"/>
</dbReference>
<evidence type="ECO:0000313" key="7">
    <source>
        <dbReference type="Proteomes" id="UP000645517"/>
    </source>
</evidence>
<keyword evidence="5" id="KW-0812">Transmembrane</keyword>